<name>A0A6G1HMR4_9PEZI</name>
<organism evidence="4 5">
    <name type="scientific">Trichodelitschia bisporula</name>
    <dbReference type="NCBI Taxonomy" id="703511"/>
    <lineage>
        <taxon>Eukaryota</taxon>
        <taxon>Fungi</taxon>
        <taxon>Dikarya</taxon>
        <taxon>Ascomycota</taxon>
        <taxon>Pezizomycotina</taxon>
        <taxon>Dothideomycetes</taxon>
        <taxon>Dothideomycetes incertae sedis</taxon>
        <taxon>Phaeotrichales</taxon>
        <taxon>Phaeotrichaceae</taxon>
        <taxon>Trichodelitschia</taxon>
    </lineage>
</organism>
<keyword evidence="5" id="KW-1185">Reference proteome</keyword>
<feature type="signal peptide" evidence="2">
    <location>
        <begin position="1"/>
        <end position="22"/>
    </location>
</feature>
<keyword evidence="1 2" id="KW-0732">Signal</keyword>
<sequence length="891" mass="97619">MRHSLLRFAVLLFAFNFSSVYGQNPSLMFPIQPPSMEFSRTWLLLGPFQIGTREAAWGADPLEYYGGFTGITPNDNATFPSSLAPNGFLGWSSIDAKGLENNSSTSKVSIHVHFPGIDWAFLQSIYGWAALQYQAWVRGELVIHGGPQAVVLYTDGVLECSVDGIRHFGGDFYSFRKAPLVLNLDSGRHVLDLRLVRDVRAMGGIGDPTIEVHLEAKTVTTQLEADLERVLVSDVVDGRLPSPYGSVVVRNHGESWIDIVGISTLDVETDAKLLSNMSIGIAPGQTRPVAFRLSINGAAPTARTIALQYKSKAQTDPGIVHLEFIIKLTERSAYEPHKVTHLHPSGIVSYAILRPPSPNCTALPEGKAAAPVLLQLHGAGLEADSTPVAHALDPVPDICAWVIFPTGVTPWSSDDWHTWGFSDVEAAITNIPSWIDATGWSGIGVDVDRWFVSGHSNGGQGTWYTLTHWPDKVLAAAPVSGYLSIHSYVPYQFWLPMDPHRRAIIEASANSFRHELLASNGKGIPILQQHGDQDDNVPAYHSRFMHHLLEQAGWRSTYNELAGKGHWFDGVMTTEALKDFYREHLTPSSPSPEAMLDFELVVANPGDTGSKGGVRVTHLKDAGRLGKMFVNADRNTGSWVVRTDNVLAFEMEKMLFPVVDLVVDGQRIVVPSSAKNGEVHSTVALQRRAGLWDFAALSRSDGLRRPDHMGGIHAILRSKGRFEVVHHGPETFRIALQISRNLHQYYAADTEISSRASRGGEADGNIITVAVGHHLPESHDEFPLQVNIKTSPPHLMVRDEEGRWREYGGRNRELCSAIFIRPTAVGKLELVVWGASLPALEDAARLAPTTTGVGQPDFILLDGRSRWSGVEGASLGFFDSYWNVSGSSLVS</sequence>
<dbReference type="OrthoDB" id="449091at2759"/>
<dbReference type="PANTHER" id="PTHR43037:SF4">
    <property type="entry name" value="PEPTIDASE S9 PROLYL OLIGOPEPTIDASE CATALYTIC DOMAIN-CONTAINING PROTEIN"/>
    <property type="match status" value="1"/>
</dbReference>
<reference evidence="4" key="1">
    <citation type="journal article" date="2020" name="Stud. Mycol.">
        <title>101 Dothideomycetes genomes: a test case for predicting lifestyles and emergence of pathogens.</title>
        <authorList>
            <person name="Haridas S."/>
            <person name="Albert R."/>
            <person name="Binder M."/>
            <person name="Bloem J."/>
            <person name="Labutti K."/>
            <person name="Salamov A."/>
            <person name="Andreopoulos B."/>
            <person name="Baker S."/>
            <person name="Barry K."/>
            <person name="Bills G."/>
            <person name="Bluhm B."/>
            <person name="Cannon C."/>
            <person name="Castanera R."/>
            <person name="Culley D."/>
            <person name="Daum C."/>
            <person name="Ezra D."/>
            <person name="Gonzalez J."/>
            <person name="Henrissat B."/>
            <person name="Kuo A."/>
            <person name="Liang C."/>
            <person name="Lipzen A."/>
            <person name="Lutzoni F."/>
            <person name="Magnuson J."/>
            <person name="Mondo S."/>
            <person name="Nolan M."/>
            <person name="Ohm R."/>
            <person name="Pangilinan J."/>
            <person name="Park H.-J."/>
            <person name="Ramirez L."/>
            <person name="Alfaro M."/>
            <person name="Sun H."/>
            <person name="Tritt A."/>
            <person name="Yoshinaga Y."/>
            <person name="Zwiers L.-H."/>
            <person name="Turgeon B."/>
            <person name="Goodwin S."/>
            <person name="Spatafora J."/>
            <person name="Crous P."/>
            <person name="Grigoriev I."/>
        </authorList>
    </citation>
    <scope>NUCLEOTIDE SEQUENCE</scope>
    <source>
        <strain evidence="4">CBS 262.69</strain>
    </source>
</reference>
<evidence type="ECO:0000313" key="5">
    <source>
        <dbReference type="Proteomes" id="UP000799640"/>
    </source>
</evidence>
<dbReference type="GO" id="GO:0006508">
    <property type="term" value="P:proteolysis"/>
    <property type="evidence" value="ECO:0007669"/>
    <property type="project" value="InterPro"/>
</dbReference>
<keyword evidence="4" id="KW-0378">Hydrolase</keyword>
<proteinExistence type="predicted"/>
<dbReference type="Pfam" id="PF00326">
    <property type="entry name" value="Peptidase_S9"/>
    <property type="match status" value="1"/>
</dbReference>
<dbReference type="SUPFAM" id="SSF53474">
    <property type="entry name" value="alpha/beta-Hydrolases"/>
    <property type="match status" value="1"/>
</dbReference>
<dbReference type="AlphaFoldDB" id="A0A6G1HMR4"/>
<evidence type="ECO:0000256" key="2">
    <source>
        <dbReference type="SAM" id="SignalP"/>
    </source>
</evidence>
<dbReference type="PANTHER" id="PTHR43037">
    <property type="entry name" value="UNNAMED PRODUCT-RELATED"/>
    <property type="match status" value="1"/>
</dbReference>
<evidence type="ECO:0000313" key="4">
    <source>
        <dbReference type="EMBL" id="KAF2397139.1"/>
    </source>
</evidence>
<protein>
    <submittedName>
        <fullName evidence="4">Alpha/beta-hydrolase</fullName>
    </submittedName>
</protein>
<dbReference type="Gene3D" id="3.40.50.1820">
    <property type="entry name" value="alpha/beta hydrolase"/>
    <property type="match status" value="1"/>
</dbReference>
<feature type="domain" description="Peptidase S9 prolyl oligopeptidase catalytic" evidence="3">
    <location>
        <begin position="444"/>
        <end position="581"/>
    </location>
</feature>
<evidence type="ECO:0000256" key="1">
    <source>
        <dbReference type="ARBA" id="ARBA00022729"/>
    </source>
</evidence>
<dbReference type="EMBL" id="ML996704">
    <property type="protein sequence ID" value="KAF2397139.1"/>
    <property type="molecule type" value="Genomic_DNA"/>
</dbReference>
<feature type="chain" id="PRO_5026227459" evidence="2">
    <location>
        <begin position="23"/>
        <end position="891"/>
    </location>
</feature>
<dbReference type="GO" id="GO:0008236">
    <property type="term" value="F:serine-type peptidase activity"/>
    <property type="evidence" value="ECO:0007669"/>
    <property type="project" value="InterPro"/>
</dbReference>
<dbReference type="Proteomes" id="UP000799640">
    <property type="component" value="Unassembled WGS sequence"/>
</dbReference>
<accession>A0A6G1HMR4</accession>
<gene>
    <name evidence="4" type="ORF">EJ06DRAFT_515334</name>
</gene>
<evidence type="ECO:0000259" key="3">
    <source>
        <dbReference type="Pfam" id="PF00326"/>
    </source>
</evidence>
<dbReference type="InterPro" id="IPR001375">
    <property type="entry name" value="Peptidase_S9_cat"/>
</dbReference>
<dbReference type="InterPro" id="IPR050955">
    <property type="entry name" value="Plant_Biomass_Hydrol_Est"/>
</dbReference>
<dbReference type="InterPro" id="IPR029058">
    <property type="entry name" value="AB_hydrolase_fold"/>
</dbReference>